<dbReference type="Pfam" id="PF07156">
    <property type="entry name" value="Prenylcys_lyase"/>
    <property type="match status" value="1"/>
</dbReference>
<feature type="chain" id="PRO_5040237323" description="Prenylcysteine lyase domain-containing protein" evidence="9">
    <location>
        <begin position="30"/>
        <end position="665"/>
    </location>
</feature>
<evidence type="ECO:0000256" key="2">
    <source>
        <dbReference type="ARBA" id="ARBA00009967"/>
    </source>
</evidence>
<dbReference type="GO" id="GO:0030328">
    <property type="term" value="P:prenylcysteine catabolic process"/>
    <property type="evidence" value="ECO:0007669"/>
    <property type="project" value="InterPro"/>
</dbReference>
<sequence>MRALSSLGAVLPLLSLLLLLLLLLLTTTATPTLAREQEGQHPFLGSDGNGDASALRRRPKRVAIIGGGAGGTSAAFFLSRAQQDVEMTLFEKQARLGGRSTTVAAFANASKAKDALAAAAAAADFPPEYAPIELGASIFVGANRNMARAAKLFGLNTTQGGIGLDDDDSAVGTSVWDGQGFVYEGLDGSWWNSARMVWRYGYSPMTMRNLVADLVGTFTTLYDPTFLHRPKTNPEKGESKYSTISGFPWRSIESLASRLKFDRLTSQTADSWFYSKGVGKLFVEEIIEAATRVNYGQDTNLMHALGAGVSLAASGARSIVGGNWQVFDSFAKHSGATILSESEGDVTGLVKFEGGWVEAVKQGWTTAQDAEKQAKEQDPPKWYLATRAGKGYLFDAVFLAAPFHSTGIAILNSRAATSVPPQAYVHLHVTLIITSAPRPRPESFGRGAGDRIARTVLTTGVGARKGGKLPDFNSLSYLRRLPRLPKADSASNSSSHPNPPLLPLTPPVSAQDNTDSDFLVKIFSQNPISDERLAELFGAGTMKWVYRKEWDAYPVLEPITEYPPIELDEGLYYVNALEPMISTMETSTVAARNAVALLLEKWYGSELVHGGKDCPWRSSRPAGEGKGSADNDEEDGEIHKGRQKTYSWDEAVEGDEWSGWGCRSG</sequence>
<evidence type="ECO:0000256" key="3">
    <source>
        <dbReference type="ARBA" id="ARBA00022630"/>
    </source>
</evidence>
<comment type="similarity">
    <text evidence="2">Belongs to the prenylcysteine oxidase family.</text>
</comment>
<dbReference type="GO" id="GO:0001735">
    <property type="term" value="F:prenylcysteine oxidase activity"/>
    <property type="evidence" value="ECO:0007669"/>
    <property type="project" value="InterPro"/>
</dbReference>
<evidence type="ECO:0000256" key="9">
    <source>
        <dbReference type="SAM" id="SignalP"/>
    </source>
</evidence>
<protein>
    <recommendedName>
        <fullName evidence="10">Prenylcysteine lyase domain-containing protein</fullName>
    </recommendedName>
</protein>
<keyword evidence="3" id="KW-0285">Flavoprotein</keyword>
<evidence type="ECO:0000256" key="1">
    <source>
        <dbReference type="ARBA" id="ARBA00001974"/>
    </source>
</evidence>
<keyword evidence="6" id="KW-0560">Oxidoreductase</keyword>
<dbReference type="SUPFAM" id="SSF51905">
    <property type="entry name" value="FAD/NAD(P)-binding domain"/>
    <property type="match status" value="1"/>
</dbReference>
<keyword evidence="7" id="KW-0325">Glycoprotein</keyword>
<feature type="domain" description="Prenylcysteine lyase" evidence="10">
    <location>
        <begin position="188"/>
        <end position="605"/>
    </location>
</feature>
<evidence type="ECO:0000259" key="10">
    <source>
        <dbReference type="Pfam" id="PF07156"/>
    </source>
</evidence>
<comment type="cofactor">
    <cofactor evidence="1">
        <name>FAD</name>
        <dbReference type="ChEBI" id="CHEBI:57692"/>
    </cofactor>
</comment>
<feature type="compositionally biased region" description="Pro residues" evidence="8">
    <location>
        <begin position="497"/>
        <end position="506"/>
    </location>
</feature>
<feature type="region of interest" description="Disordered" evidence="8">
    <location>
        <begin position="486"/>
        <end position="508"/>
    </location>
</feature>
<keyword evidence="4 9" id="KW-0732">Signal</keyword>
<dbReference type="PANTHER" id="PTHR15944">
    <property type="entry name" value="FARNESYLCYSTEINE LYASE"/>
    <property type="match status" value="1"/>
</dbReference>
<name>A0A9N8QEL1_9BASI</name>
<feature type="signal peptide" evidence="9">
    <location>
        <begin position="1"/>
        <end position="29"/>
    </location>
</feature>
<dbReference type="GO" id="GO:0030327">
    <property type="term" value="P:prenylated protein catabolic process"/>
    <property type="evidence" value="ECO:0007669"/>
    <property type="project" value="TreeGrafter"/>
</dbReference>
<dbReference type="InterPro" id="IPR010795">
    <property type="entry name" value="Prenylcys_lyase"/>
</dbReference>
<reference evidence="11 12" key="1">
    <citation type="submission" date="2020-10" db="EMBL/GenBank/DDBJ databases">
        <authorList>
            <person name="Sedaghatjoo S."/>
        </authorList>
    </citation>
    <scope>NUCLEOTIDE SEQUENCE [LARGE SCALE GENOMIC DNA]</scope>
    <source>
        <strain evidence="11 12">LLFL</strain>
    </source>
</reference>
<gene>
    <name evidence="11" type="ORF">JKILLFL_G196</name>
</gene>
<dbReference type="Proteomes" id="UP000836404">
    <property type="component" value="Unassembled WGS sequence"/>
</dbReference>
<accession>A0A9N8QEL1</accession>
<comment type="caution">
    <text evidence="11">The sequence shown here is derived from an EMBL/GenBank/DDBJ whole genome shotgun (WGS) entry which is preliminary data.</text>
</comment>
<evidence type="ECO:0000256" key="5">
    <source>
        <dbReference type="ARBA" id="ARBA00022827"/>
    </source>
</evidence>
<dbReference type="Gene3D" id="3.50.50.60">
    <property type="entry name" value="FAD/NAD(P)-binding domain"/>
    <property type="match status" value="1"/>
</dbReference>
<proteinExistence type="inferred from homology"/>
<evidence type="ECO:0000313" key="12">
    <source>
        <dbReference type="Proteomes" id="UP000836404"/>
    </source>
</evidence>
<keyword evidence="12" id="KW-1185">Reference proteome</keyword>
<dbReference type="InterPro" id="IPR036188">
    <property type="entry name" value="FAD/NAD-bd_sf"/>
</dbReference>
<keyword evidence="5" id="KW-0274">FAD</keyword>
<dbReference type="PANTHER" id="PTHR15944:SF0">
    <property type="entry name" value="PRENYLCYSTEINE LYASE DOMAIN-CONTAINING PROTEIN"/>
    <property type="match status" value="1"/>
</dbReference>
<dbReference type="EMBL" id="CAJHJF010002433">
    <property type="protein sequence ID" value="CAD6926235.1"/>
    <property type="molecule type" value="Genomic_DNA"/>
</dbReference>
<evidence type="ECO:0000256" key="8">
    <source>
        <dbReference type="SAM" id="MobiDB-lite"/>
    </source>
</evidence>
<feature type="region of interest" description="Disordered" evidence="8">
    <location>
        <begin position="614"/>
        <end position="665"/>
    </location>
</feature>
<evidence type="ECO:0000256" key="6">
    <source>
        <dbReference type="ARBA" id="ARBA00023002"/>
    </source>
</evidence>
<evidence type="ECO:0000256" key="4">
    <source>
        <dbReference type="ARBA" id="ARBA00022729"/>
    </source>
</evidence>
<evidence type="ECO:0000256" key="7">
    <source>
        <dbReference type="ARBA" id="ARBA00023180"/>
    </source>
</evidence>
<evidence type="ECO:0000313" key="11">
    <source>
        <dbReference type="EMBL" id="CAD6926235.1"/>
    </source>
</evidence>
<dbReference type="InterPro" id="IPR017046">
    <property type="entry name" value="Prenylcysteine_Oxase1"/>
</dbReference>
<organism evidence="11 12">
    <name type="scientific">Tilletia laevis</name>
    <dbReference type="NCBI Taxonomy" id="157183"/>
    <lineage>
        <taxon>Eukaryota</taxon>
        <taxon>Fungi</taxon>
        <taxon>Dikarya</taxon>
        <taxon>Basidiomycota</taxon>
        <taxon>Ustilaginomycotina</taxon>
        <taxon>Exobasidiomycetes</taxon>
        <taxon>Tilletiales</taxon>
        <taxon>Tilletiaceae</taxon>
        <taxon>Tilletia</taxon>
    </lineage>
</organism>
<dbReference type="Pfam" id="PF13450">
    <property type="entry name" value="NAD_binding_8"/>
    <property type="match status" value="1"/>
</dbReference>
<dbReference type="AlphaFoldDB" id="A0A9N8QEL1"/>